<comment type="caution">
    <text evidence="2">The sequence shown here is derived from an EMBL/GenBank/DDBJ whole genome shotgun (WGS) entry which is preliminary data.</text>
</comment>
<sequence length="130" mass="14686">MVDKVVSLSEWKNGRGSQNTPSSTPRQPEGNCFNPRPSLLEDVIMRVAEATGEEGKDNPMKRIGLVLSMESRLSRLEFSKNRGKIAEARALTQTYDDEMIFGLLQKATDSDLRMRPSFYFGLVEVARTRM</sequence>
<feature type="compositionally biased region" description="Polar residues" evidence="1">
    <location>
        <begin position="15"/>
        <end position="26"/>
    </location>
</feature>
<reference evidence="3" key="1">
    <citation type="submission" date="2017-09" db="EMBL/GenBank/DDBJ databases">
        <title>Depth-based differentiation of microbial function through sediment-hosted aquifers and enrichment of novel symbionts in the deep terrestrial subsurface.</title>
        <authorList>
            <person name="Probst A.J."/>
            <person name="Ladd B."/>
            <person name="Jarett J.K."/>
            <person name="Geller-Mcgrath D.E."/>
            <person name="Sieber C.M.K."/>
            <person name="Emerson J.B."/>
            <person name="Anantharaman K."/>
            <person name="Thomas B.C."/>
            <person name="Malmstrom R."/>
            <person name="Stieglmeier M."/>
            <person name="Klingl A."/>
            <person name="Woyke T."/>
            <person name="Ryan C.M."/>
            <person name="Banfield J.F."/>
        </authorList>
    </citation>
    <scope>NUCLEOTIDE SEQUENCE [LARGE SCALE GENOMIC DNA]</scope>
</reference>
<evidence type="ECO:0000313" key="2">
    <source>
        <dbReference type="EMBL" id="PIR86041.1"/>
    </source>
</evidence>
<evidence type="ECO:0000313" key="3">
    <source>
        <dbReference type="Proteomes" id="UP000229612"/>
    </source>
</evidence>
<gene>
    <name evidence="2" type="ORF">COU14_00925</name>
</gene>
<organism evidence="2 3">
    <name type="scientific">Candidatus Kaiserbacteria bacterium CG10_big_fil_rev_8_21_14_0_10_44_10</name>
    <dbReference type="NCBI Taxonomy" id="1974606"/>
    <lineage>
        <taxon>Bacteria</taxon>
        <taxon>Candidatus Kaiseribacteriota</taxon>
    </lineage>
</organism>
<proteinExistence type="predicted"/>
<dbReference type="EMBL" id="PFBG01000012">
    <property type="protein sequence ID" value="PIR86041.1"/>
    <property type="molecule type" value="Genomic_DNA"/>
</dbReference>
<evidence type="ECO:0000256" key="1">
    <source>
        <dbReference type="SAM" id="MobiDB-lite"/>
    </source>
</evidence>
<protein>
    <submittedName>
        <fullName evidence="2">Uncharacterized protein</fullName>
    </submittedName>
</protein>
<feature type="region of interest" description="Disordered" evidence="1">
    <location>
        <begin position="1"/>
        <end position="35"/>
    </location>
</feature>
<accession>A0A2H0UI12</accession>
<dbReference type="Proteomes" id="UP000229612">
    <property type="component" value="Unassembled WGS sequence"/>
</dbReference>
<dbReference type="AlphaFoldDB" id="A0A2H0UI12"/>
<name>A0A2H0UI12_9BACT</name>